<dbReference type="CDD" id="cd00198">
    <property type="entry name" value="vWFA"/>
    <property type="match status" value="2"/>
</dbReference>
<dbReference type="PANTHER" id="PTHR10579:SF43">
    <property type="entry name" value="ZINC FINGER (C3HC4-TYPE RING FINGER) FAMILY PROTEIN"/>
    <property type="match status" value="1"/>
</dbReference>
<dbReference type="EMBL" id="CP004121">
    <property type="protein sequence ID" value="AGF58194.1"/>
    <property type="molecule type" value="Genomic_DNA"/>
</dbReference>
<dbReference type="Pfam" id="PF00092">
    <property type="entry name" value="VWA"/>
    <property type="match status" value="2"/>
</dbReference>
<dbReference type="eggNOG" id="COG2304">
    <property type="taxonomic scope" value="Bacteria"/>
</dbReference>
<feature type="domain" description="VWFA" evidence="1">
    <location>
        <begin position="90"/>
        <end position="300"/>
    </location>
</feature>
<evidence type="ECO:0000313" key="2">
    <source>
        <dbReference type="EMBL" id="AGF58194.1"/>
    </source>
</evidence>
<proteinExistence type="predicted"/>
<accession>M1MJV9</accession>
<keyword evidence="3" id="KW-1185">Reference proteome</keyword>
<dbReference type="Gene3D" id="3.40.50.410">
    <property type="entry name" value="von Willebrand factor, type A domain"/>
    <property type="match status" value="3"/>
</dbReference>
<dbReference type="HOGENOM" id="CLU_259746_0_0_9"/>
<evidence type="ECO:0000313" key="3">
    <source>
        <dbReference type="Proteomes" id="UP000011728"/>
    </source>
</evidence>
<dbReference type="OrthoDB" id="1656124at2"/>
<sequence>MRKTKSTTSIILTLFIVVGLISGMLIKVNATVSENTPDLNVEINQVTVNGQPAANNNAVTVNVNDELQFNYKVTPSNIAVKDVNVPTQKEVVLVLDTSGSMNADFNGNSTSSDKNRKITSLKNAAKSFIAKCTGKNNIKIGIVPYSYYAGYNNEIKELMNVATQNDVNELNSYIDNIKPDGATNQGDGLRVAGRMLSDGNSNAAAQKYLIFLTDGEPTATTFKNDSLPSYGLNEYASNVYTFRNGVVNRNNYYLQYNHNSEEDTIDAWRYNSYLGNYEVNCVTDFDEDTNLKYIDFNNSVIADIPTVYGKIVGQKLKNEVPNFHEATIAYGSSVVSGKTSSLKQVNDSMGGTLYSAKDSNTIDNIFNSLADEILQEYTIDSVNLNLKLPDLLEFTSDEVKFKFDGNYQVAPLDNIKYKLNSDKTTYIADPFYVSFKVKAKSPGVVNVGDTSTISYKNINGNITNAIMPITRVSIVNNQLPYINASLISPIPNSVSYPSQPIEVKYQITTEPFEYNLSAGPIDEAVFVVDLSKGMLKNPDGNNNNKWQIMQNWFTNIFLDGSTLSGQNIKFGVVGYNDSVKHPIENGNYDKLFDRVTDREALRTFLQEPNSTSHESIYPNENIDTRNIGLALKKADNLLQNKGQPNKNKAIVLINSGNVNYEQADIDLIKSRGYKIISVDLSADKDQNTSSNLKSIHSALQGSDDDYFKSRNDGGNFNFTQNDMQSVADRLKAGMSTKTLSIFGAKLNFDLGENFEAVSGLDGSGKVRTVTIPEIKYTLKHDDESGKDLWQQDPQSCEITFTIKPVAGKMGKLEFASDSQGDSVANLKNYISYNGLSNNLIKRHIETPVVNIIDQAVPMINANVVNPPSQAKLLNEIPLEYEVKPEKFNQSSVAKNIMFALDISKTTGNGNPKDEPQKIAEVKKALDANLKNSQINNASYGILTYSRNAIFEKYGLTNGLYPISTKLTATTNDAADHISVGENAAIQEFKNDFSQKYVVIISSGLSNSWKETTGLFTTSTVNNETIGEYNKIILDLSRIKSINEIGPDIQYIFNQISSAKSETSYSIPTKLKFHTNGKFSAISGLNKTSDSWYDVETPVFQVNYNLDGNGDYIPEKVPNIKFSVKASVTGTLKFGDSDGENSYDNKFAGAVFYENFSEQQIFNRISPLSIGINQDVKHGLYQNVDDGELSVVSGQAELARGATAKLAVGCDIASSNVDIKLQINSKIDAISDSNPIKVYKIVNGQLVEISGASYTLQGKSGDYDNYSINLPAGINSETKLVIIYQCKIPENNATGPFKNMATINGTEADFTLNISDKGLPDLF</sequence>
<feature type="domain" description="VWFA" evidence="1">
    <location>
        <begin position="523"/>
        <end position="734"/>
    </location>
</feature>
<dbReference type="SMART" id="SM00327">
    <property type="entry name" value="VWA"/>
    <property type="match status" value="3"/>
</dbReference>
<gene>
    <name evidence="2" type="primary">chlD</name>
    <name evidence="2" type="ORF">Cspa_c44410</name>
</gene>
<reference evidence="2 3" key="1">
    <citation type="submission" date="2013-02" db="EMBL/GenBank/DDBJ databases">
        <title>Genome sequence of Clostridium saccharoperbutylacetonicum N1-4(HMT).</title>
        <authorList>
            <person name="Poehlein A."/>
            <person name="Daniel R."/>
        </authorList>
    </citation>
    <scope>NUCLEOTIDE SEQUENCE [LARGE SCALE GENOMIC DNA]</scope>
    <source>
        <strain evidence="3">N1-4(HMT)</strain>
    </source>
</reference>
<dbReference type="InterPro" id="IPR036465">
    <property type="entry name" value="vWFA_dom_sf"/>
</dbReference>
<dbReference type="InterPro" id="IPR051266">
    <property type="entry name" value="CLCR"/>
</dbReference>
<dbReference type="PATRIC" id="fig|931276.5.peg.4474"/>
<dbReference type="InterPro" id="IPR002035">
    <property type="entry name" value="VWF_A"/>
</dbReference>
<name>M1MJV9_9CLOT</name>
<dbReference type="Proteomes" id="UP000011728">
    <property type="component" value="Chromosome"/>
</dbReference>
<organism evidence="2 3">
    <name type="scientific">Clostridium saccharoperbutylacetonicum N1-4(HMT)</name>
    <dbReference type="NCBI Taxonomy" id="931276"/>
    <lineage>
        <taxon>Bacteria</taxon>
        <taxon>Bacillati</taxon>
        <taxon>Bacillota</taxon>
        <taxon>Clostridia</taxon>
        <taxon>Eubacteriales</taxon>
        <taxon>Clostridiaceae</taxon>
        <taxon>Clostridium</taxon>
    </lineage>
</organism>
<dbReference type="SUPFAM" id="SSF53300">
    <property type="entry name" value="vWA-like"/>
    <property type="match status" value="2"/>
</dbReference>
<dbReference type="PANTHER" id="PTHR10579">
    <property type="entry name" value="CALCIUM-ACTIVATED CHLORIDE CHANNEL REGULATOR"/>
    <property type="match status" value="1"/>
</dbReference>
<dbReference type="KEGG" id="csr:Cspa_c44410"/>
<dbReference type="STRING" id="36745.CLSAP_42130"/>
<dbReference type="PROSITE" id="PS50234">
    <property type="entry name" value="VWFA"/>
    <property type="match status" value="2"/>
</dbReference>
<protein>
    <submittedName>
        <fullName evidence="2">Mg-chelatase subunit ChlD</fullName>
    </submittedName>
</protein>
<dbReference type="RefSeq" id="WP_015394505.1">
    <property type="nucleotide sequence ID" value="NC_020291.1"/>
</dbReference>
<evidence type="ECO:0000259" key="1">
    <source>
        <dbReference type="PROSITE" id="PS50234"/>
    </source>
</evidence>